<evidence type="ECO:0000256" key="5">
    <source>
        <dbReference type="ARBA" id="ARBA00022989"/>
    </source>
</evidence>
<evidence type="ECO:0000313" key="10">
    <source>
        <dbReference type="EMBL" id="TRM10911.1"/>
    </source>
</evidence>
<keyword evidence="4 8" id="KW-0812">Transmembrane</keyword>
<dbReference type="EMBL" id="VJMZ01000001">
    <property type="protein sequence ID" value="TRM10911.1"/>
    <property type="molecule type" value="Genomic_DNA"/>
</dbReference>
<comment type="caution">
    <text evidence="10">The sequence shown here is derived from an EMBL/GenBank/DDBJ whole genome shotgun (WGS) entry which is preliminary data.</text>
</comment>
<feature type="domain" description="YetF C-terminal" evidence="9">
    <location>
        <begin position="80"/>
        <end position="196"/>
    </location>
</feature>
<feature type="region of interest" description="Disordered" evidence="7">
    <location>
        <begin position="201"/>
        <end position="221"/>
    </location>
</feature>
<evidence type="ECO:0000256" key="8">
    <source>
        <dbReference type="SAM" id="Phobius"/>
    </source>
</evidence>
<evidence type="ECO:0000256" key="4">
    <source>
        <dbReference type="ARBA" id="ARBA00022692"/>
    </source>
</evidence>
<feature type="transmembrane region" description="Helical" evidence="8">
    <location>
        <begin position="6"/>
        <end position="24"/>
    </location>
</feature>
<dbReference type="RefSeq" id="WP_142790135.1">
    <property type="nucleotide sequence ID" value="NZ_VJMZ01000001.1"/>
</dbReference>
<evidence type="ECO:0000259" key="9">
    <source>
        <dbReference type="Pfam" id="PF04239"/>
    </source>
</evidence>
<reference evidence="10 11" key="1">
    <citation type="submission" date="2019-07" db="EMBL/GenBank/DDBJ databases">
        <title>Genomic analysis of Lentibacillus sp. NKC851-2.</title>
        <authorList>
            <person name="Oh Y.J."/>
        </authorList>
    </citation>
    <scope>NUCLEOTIDE SEQUENCE [LARGE SCALE GENOMIC DNA]</scope>
    <source>
        <strain evidence="10 11">NKC851-2</strain>
    </source>
</reference>
<evidence type="ECO:0000256" key="7">
    <source>
        <dbReference type="SAM" id="MobiDB-lite"/>
    </source>
</evidence>
<keyword evidence="5 8" id="KW-1133">Transmembrane helix</keyword>
<evidence type="ECO:0000313" key="11">
    <source>
        <dbReference type="Proteomes" id="UP000319280"/>
    </source>
</evidence>
<keyword evidence="3" id="KW-1003">Cell membrane</keyword>
<comment type="similarity">
    <text evidence="2">Belongs to the UPF0702 family.</text>
</comment>
<gene>
    <name evidence="10" type="ORF">FH966_03785</name>
</gene>
<dbReference type="GO" id="GO:0005886">
    <property type="term" value="C:plasma membrane"/>
    <property type="evidence" value="ECO:0007669"/>
    <property type="project" value="UniProtKB-SubCell"/>
</dbReference>
<organism evidence="10 11">
    <name type="scientific">Lentibacillus cibarius</name>
    <dbReference type="NCBI Taxonomy" id="2583219"/>
    <lineage>
        <taxon>Bacteria</taxon>
        <taxon>Bacillati</taxon>
        <taxon>Bacillota</taxon>
        <taxon>Bacilli</taxon>
        <taxon>Bacillales</taxon>
        <taxon>Bacillaceae</taxon>
        <taxon>Lentibacillus</taxon>
    </lineage>
</organism>
<keyword evidence="11" id="KW-1185">Reference proteome</keyword>
<dbReference type="InterPro" id="IPR007353">
    <property type="entry name" value="DUF421"/>
</dbReference>
<sequence length="221" mass="25304">MELDWIWKSIIIVVGGTFLLRMAGRKSISQMTLPQTVIMIGIGSLLIQPVSGKNIWVTLAVGTLLIVTLFIMEYVQIKGNIFEKLITGKSKILIENGQVKEKNLKKLRLTVDQLEMNLRMKNVSNIDDVEWATLEPNGQVGFTLKKEAQPVTRKEFEQLSANIQQILSQLSTDAQISQLRTQLNDLNNELEEMKWKRDIFKEVDDDEKKQETQTPSPRHLQ</sequence>
<feature type="transmembrane region" description="Helical" evidence="8">
    <location>
        <begin position="55"/>
        <end position="75"/>
    </location>
</feature>
<comment type="subcellular location">
    <subcellularLocation>
        <location evidence="1">Cell membrane</location>
        <topology evidence="1">Multi-pass membrane protein</topology>
    </subcellularLocation>
</comment>
<accession>A0A549YGA3</accession>
<evidence type="ECO:0000256" key="1">
    <source>
        <dbReference type="ARBA" id="ARBA00004651"/>
    </source>
</evidence>
<feature type="transmembrane region" description="Helical" evidence="8">
    <location>
        <begin position="31"/>
        <end position="49"/>
    </location>
</feature>
<evidence type="ECO:0000256" key="2">
    <source>
        <dbReference type="ARBA" id="ARBA00006448"/>
    </source>
</evidence>
<evidence type="ECO:0000256" key="3">
    <source>
        <dbReference type="ARBA" id="ARBA00022475"/>
    </source>
</evidence>
<evidence type="ECO:0000256" key="6">
    <source>
        <dbReference type="ARBA" id="ARBA00023136"/>
    </source>
</evidence>
<name>A0A549YGA3_9BACI</name>
<dbReference type="PANTHER" id="PTHR34582:SF2">
    <property type="entry name" value="UPF0702 TRANSMEMBRANE PROTEIN YDFR"/>
    <property type="match status" value="1"/>
</dbReference>
<dbReference type="AlphaFoldDB" id="A0A549YGA3"/>
<protein>
    <submittedName>
        <fullName evidence="10">DUF421 domain-containing protein</fullName>
    </submittedName>
</protein>
<dbReference type="Pfam" id="PF04239">
    <property type="entry name" value="DUF421"/>
    <property type="match status" value="1"/>
</dbReference>
<dbReference type="InterPro" id="IPR023090">
    <property type="entry name" value="UPF0702_alpha/beta_dom_sf"/>
</dbReference>
<keyword evidence="6 8" id="KW-0472">Membrane</keyword>
<feature type="compositionally biased region" description="Basic and acidic residues" evidence="7">
    <location>
        <begin position="201"/>
        <end position="211"/>
    </location>
</feature>
<dbReference type="Proteomes" id="UP000319280">
    <property type="component" value="Unassembled WGS sequence"/>
</dbReference>
<feature type="compositionally biased region" description="Polar residues" evidence="7">
    <location>
        <begin position="212"/>
        <end position="221"/>
    </location>
</feature>
<dbReference type="PANTHER" id="PTHR34582">
    <property type="entry name" value="UPF0702 TRANSMEMBRANE PROTEIN YCAP"/>
    <property type="match status" value="1"/>
</dbReference>
<proteinExistence type="inferred from homology"/>
<dbReference type="Gene3D" id="3.30.240.20">
    <property type="entry name" value="bsu07140 like domains"/>
    <property type="match status" value="1"/>
</dbReference>